<keyword evidence="3" id="KW-0819">tRNA processing</keyword>
<keyword evidence="7" id="KW-1185">Reference proteome</keyword>
<dbReference type="SUPFAM" id="SSF143870">
    <property type="entry name" value="PF0523-like"/>
    <property type="match status" value="1"/>
</dbReference>
<dbReference type="EMBL" id="JACSDY010000002">
    <property type="protein sequence ID" value="KAF7435976.1"/>
    <property type="molecule type" value="Genomic_DNA"/>
</dbReference>
<organism evidence="6 7">
    <name type="scientific">Vespula pensylvanica</name>
    <name type="common">Western yellow jacket</name>
    <name type="synonym">Wasp</name>
    <dbReference type="NCBI Taxonomy" id="30213"/>
    <lineage>
        <taxon>Eukaryota</taxon>
        <taxon>Metazoa</taxon>
        <taxon>Ecdysozoa</taxon>
        <taxon>Arthropoda</taxon>
        <taxon>Hexapoda</taxon>
        <taxon>Insecta</taxon>
        <taxon>Pterygota</taxon>
        <taxon>Neoptera</taxon>
        <taxon>Endopterygota</taxon>
        <taxon>Hymenoptera</taxon>
        <taxon>Apocrita</taxon>
        <taxon>Aculeata</taxon>
        <taxon>Vespoidea</taxon>
        <taxon>Vespidae</taxon>
        <taxon>Vespinae</taxon>
        <taxon>Vespula</taxon>
    </lineage>
</organism>
<dbReference type="InterPro" id="IPR013926">
    <property type="entry name" value="CGI121/TPRKB"/>
</dbReference>
<proteinExistence type="inferred from homology"/>
<evidence type="ECO:0000256" key="2">
    <source>
        <dbReference type="ARBA" id="ARBA00005546"/>
    </source>
</evidence>
<comment type="caution">
    <text evidence="6">The sequence shown here is derived from an EMBL/GenBank/DDBJ whole genome shotgun (WGS) entry which is preliminary data.</text>
</comment>
<dbReference type="GO" id="GO:0005634">
    <property type="term" value="C:nucleus"/>
    <property type="evidence" value="ECO:0007669"/>
    <property type="project" value="UniProtKB-SubCell"/>
</dbReference>
<dbReference type="PANTHER" id="PTHR15840">
    <property type="entry name" value="CGI-121 FAMILY MEMBER"/>
    <property type="match status" value="1"/>
</dbReference>
<dbReference type="Pfam" id="PF08617">
    <property type="entry name" value="CGI-121"/>
    <property type="match status" value="1"/>
</dbReference>
<dbReference type="OrthoDB" id="329139at2759"/>
<evidence type="ECO:0000256" key="4">
    <source>
        <dbReference type="ARBA" id="ARBA00023242"/>
    </source>
</evidence>
<dbReference type="GO" id="GO:0005829">
    <property type="term" value="C:cytosol"/>
    <property type="evidence" value="ECO:0007669"/>
    <property type="project" value="TreeGrafter"/>
</dbReference>
<reference evidence="6" key="1">
    <citation type="journal article" date="2020" name="G3 (Bethesda)">
        <title>High-Quality Assemblies for Three Invasive Social Wasps from the &lt;i&gt;Vespula&lt;/i&gt; Genus.</title>
        <authorList>
            <person name="Harrop T.W.R."/>
            <person name="Guhlin J."/>
            <person name="McLaughlin G.M."/>
            <person name="Permina E."/>
            <person name="Stockwell P."/>
            <person name="Gilligan J."/>
            <person name="Le Lec M.F."/>
            <person name="Gruber M.A.M."/>
            <person name="Quinn O."/>
            <person name="Lovegrove M."/>
            <person name="Duncan E.J."/>
            <person name="Remnant E.J."/>
            <person name="Van Eeckhoven J."/>
            <person name="Graham B."/>
            <person name="Knapp R.A."/>
            <person name="Langford K.W."/>
            <person name="Kronenberg Z."/>
            <person name="Press M.O."/>
            <person name="Eacker S.M."/>
            <person name="Wilson-Rankin E.E."/>
            <person name="Purcell J."/>
            <person name="Lester P.J."/>
            <person name="Dearden P.K."/>
        </authorList>
    </citation>
    <scope>NUCLEOTIDE SEQUENCE</scope>
    <source>
        <strain evidence="6">Volc-1</strain>
    </source>
</reference>
<dbReference type="AlphaFoldDB" id="A0A834PD61"/>
<comment type="similarity">
    <text evidence="2 5">Belongs to the CGI121/TPRKB family.</text>
</comment>
<dbReference type="Gene3D" id="3.30.2380.10">
    <property type="entry name" value="CGI121/TPRKB"/>
    <property type="match status" value="1"/>
</dbReference>
<evidence type="ECO:0000313" key="6">
    <source>
        <dbReference type="EMBL" id="KAF7435976.1"/>
    </source>
</evidence>
<evidence type="ECO:0000256" key="1">
    <source>
        <dbReference type="ARBA" id="ARBA00004123"/>
    </source>
</evidence>
<protein>
    <submittedName>
        <fullName evidence="6">Uncharacterized protein</fullName>
    </submittedName>
</protein>
<dbReference type="Proteomes" id="UP000600918">
    <property type="component" value="Unassembled WGS sequence"/>
</dbReference>
<evidence type="ECO:0000256" key="5">
    <source>
        <dbReference type="RuleBase" id="RU004398"/>
    </source>
</evidence>
<keyword evidence="4 5" id="KW-0539">Nucleus</keyword>
<comment type="subcellular location">
    <subcellularLocation>
        <location evidence="1">Nucleus</location>
    </subcellularLocation>
</comment>
<evidence type="ECO:0000256" key="3">
    <source>
        <dbReference type="ARBA" id="ARBA00022694"/>
    </source>
</evidence>
<name>A0A834PD61_VESPE</name>
<dbReference type="PANTHER" id="PTHR15840:SF10">
    <property type="entry name" value="EKC_KEOPS COMPLEX SUBUNIT TPRKB"/>
    <property type="match status" value="1"/>
</dbReference>
<evidence type="ECO:0000313" key="7">
    <source>
        <dbReference type="Proteomes" id="UP000600918"/>
    </source>
</evidence>
<dbReference type="GO" id="GO:0000408">
    <property type="term" value="C:EKC/KEOPS complex"/>
    <property type="evidence" value="ECO:0007669"/>
    <property type="project" value="TreeGrafter"/>
</dbReference>
<dbReference type="NCBIfam" id="NF011465">
    <property type="entry name" value="PRK14886.1-1"/>
    <property type="match status" value="1"/>
</dbReference>
<dbReference type="InterPro" id="IPR036504">
    <property type="entry name" value="CGI121/TPRKB_sf"/>
</dbReference>
<dbReference type="GO" id="GO:0002949">
    <property type="term" value="P:tRNA threonylcarbamoyladenosine modification"/>
    <property type="evidence" value="ECO:0007669"/>
    <property type="project" value="TreeGrafter"/>
</dbReference>
<accession>A0A834PD61</accession>
<sequence length="184" mass="20752">MTDKNNYSVQLDPETKMYCTLHLFKNVENTAEIRKKVISGDLACCILKPAYIADPFQIVVAANKAAINESCNRLITKNKSTEILFYLSITKNISKSLTDFGASDNDKNILVVTIHEAEERDTVSKMIVDNIKGERLALEELKELTNLELAKRYYKIDNEELNVSTCTDSIISRIACKDFSSSRS</sequence>
<gene>
    <name evidence="6" type="ORF">H0235_004167</name>
</gene>